<evidence type="ECO:0000256" key="6">
    <source>
        <dbReference type="ARBA" id="ARBA00047188"/>
    </source>
</evidence>
<dbReference type="InterPro" id="IPR000835">
    <property type="entry name" value="HTH_MarR-typ"/>
</dbReference>
<dbReference type="STRING" id="796606.BMMGA3_08095"/>
<dbReference type="OrthoDB" id="327696at2"/>
<dbReference type="PROSITE" id="PS50995">
    <property type="entry name" value="HTH_MARR_2"/>
    <property type="match status" value="1"/>
</dbReference>
<dbReference type="GO" id="GO:0003700">
    <property type="term" value="F:DNA-binding transcription factor activity"/>
    <property type="evidence" value="ECO:0007669"/>
    <property type="project" value="InterPro"/>
</dbReference>
<dbReference type="Gene3D" id="1.10.10.10">
    <property type="entry name" value="Winged helix-like DNA-binding domain superfamily/Winged helix DNA-binding domain"/>
    <property type="match status" value="1"/>
</dbReference>
<dbReference type="GO" id="GO:0046914">
    <property type="term" value="F:transition metal ion binding"/>
    <property type="evidence" value="ECO:0007669"/>
    <property type="project" value="InterPro"/>
</dbReference>
<dbReference type="EMBL" id="CP007739">
    <property type="protein sequence ID" value="AIE60025.1"/>
    <property type="molecule type" value="Genomic_DNA"/>
</dbReference>
<dbReference type="PRINTS" id="PR00598">
    <property type="entry name" value="HTHMARR"/>
</dbReference>
<keyword evidence="2" id="KW-0805">Transcription regulation</keyword>
<evidence type="ECO:0000256" key="1">
    <source>
        <dbReference type="ARBA" id="ARBA00004496"/>
    </source>
</evidence>
<dbReference type="Proteomes" id="UP000027602">
    <property type="component" value="Chromosome"/>
</dbReference>
<dbReference type="eggNOG" id="COG1846">
    <property type="taxonomic scope" value="Bacteria"/>
</dbReference>
<evidence type="ECO:0000256" key="5">
    <source>
        <dbReference type="ARBA" id="ARBA00046337"/>
    </source>
</evidence>
<dbReference type="InterPro" id="IPR055166">
    <property type="entry name" value="Transc_reg_Sar_Rot_HTH"/>
</dbReference>
<dbReference type="InterPro" id="IPR036388">
    <property type="entry name" value="WH-like_DNA-bd_sf"/>
</dbReference>
<reference evidence="9 10" key="1">
    <citation type="journal article" date="2015" name="BMC Genomics">
        <title>Transcriptome analysis of thermophilic methylotrophic Bacillus methanolicus MGA3 using RNA-sequencing provides detailed insights into its previously uncharted transcriptional landscape.</title>
        <authorList>
            <person name="Irla M."/>
            <person name="Neshat A."/>
            <person name="Brautaset T."/>
            <person name="Ruckert C."/>
            <person name="Kalinowski J."/>
            <person name="Wendisch V.F."/>
        </authorList>
    </citation>
    <scope>NUCLEOTIDE SEQUENCE [LARGE SCALE GENOMIC DNA]</scope>
    <source>
        <strain evidence="10">MGA3 / ATCC 53907</strain>
    </source>
</reference>
<dbReference type="SMART" id="SM00529">
    <property type="entry name" value="HTH_DTXR"/>
    <property type="match status" value="1"/>
</dbReference>
<name>I3E8D2_BACMM</name>
<keyword evidence="3" id="KW-0238">DNA-binding</keyword>
<dbReference type="PANTHER" id="PTHR42756:SF1">
    <property type="entry name" value="TRANSCRIPTIONAL REPRESSOR OF EMRAB OPERON"/>
    <property type="match status" value="1"/>
</dbReference>
<evidence type="ECO:0000256" key="4">
    <source>
        <dbReference type="ARBA" id="ARBA00023163"/>
    </source>
</evidence>
<gene>
    <name evidence="9" type="ORF">BMMGA3_08095</name>
</gene>
<dbReference type="GO" id="GO:0005737">
    <property type="term" value="C:cytoplasm"/>
    <property type="evidence" value="ECO:0007669"/>
    <property type="project" value="UniProtKB-SubCell"/>
</dbReference>
<dbReference type="AlphaFoldDB" id="I3E8D2"/>
<dbReference type="GO" id="GO:0003677">
    <property type="term" value="F:DNA binding"/>
    <property type="evidence" value="ECO:0007669"/>
    <property type="project" value="UniProtKB-KW"/>
</dbReference>
<dbReference type="KEGG" id="bmet:BMMGA3_08095"/>
<sequence length="148" mass="17306">MSDFEKKLERLEQAYVSFMRQLGPKLSEDTELGLTGPQFYILHLLSKKEKFMVTEIASEMGVRPSAITVMVERLHKNGLVIRDRDENDRRVVFIQLTDKGYEILQKAKQKRFQTISNYLKHLESEELESLVQIYEKLARIANSIDNLD</sequence>
<protein>
    <recommendedName>
        <fullName evidence="6">HTH-type transcriptional regulator SarZ</fullName>
    </recommendedName>
    <alternativeName>
        <fullName evidence="7">Staphylococcal accessory regulator Z</fullName>
    </alternativeName>
</protein>
<dbReference type="RefSeq" id="WP_004433977.1">
    <property type="nucleotide sequence ID" value="NZ_ADWW01000002.1"/>
</dbReference>
<evidence type="ECO:0000256" key="7">
    <source>
        <dbReference type="ARBA" id="ARBA00047207"/>
    </source>
</evidence>
<keyword evidence="4" id="KW-0804">Transcription</keyword>
<dbReference type="InterPro" id="IPR036390">
    <property type="entry name" value="WH_DNA-bd_sf"/>
</dbReference>
<evidence type="ECO:0000256" key="2">
    <source>
        <dbReference type="ARBA" id="ARBA00023015"/>
    </source>
</evidence>
<keyword evidence="10" id="KW-1185">Reference proteome</keyword>
<organism evidence="9 10">
    <name type="scientific">Bacillus methanolicus (strain MGA3 / ATCC 53907)</name>
    <dbReference type="NCBI Taxonomy" id="796606"/>
    <lineage>
        <taxon>Bacteria</taxon>
        <taxon>Bacillati</taxon>
        <taxon>Bacillota</taxon>
        <taxon>Bacilli</taxon>
        <taxon>Bacillales</taxon>
        <taxon>Bacillaceae</taxon>
        <taxon>Bacillus</taxon>
    </lineage>
</organism>
<dbReference type="Pfam" id="PF22381">
    <property type="entry name" value="Staph_reg_Sar_Rot"/>
    <property type="match status" value="1"/>
</dbReference>
<accession>I3E8D2</accession>
<evidence type="ECO:0000313" key="10">
    <source>
        <dbReference type="Proteomes" id="UP000027602"/>
    </source>
</evidence>
<feature type="domain" description="HTH marR-type" evidence="8">
    <location>
        <begin position="1"/>
        <end position="139"/>
    </location>
</feature>
<evidence type="ECO:0000256" key="3">
    <source>
        <dbReference type="ARBA" id="ARBA00023125"/>
    </source>
</evidence>
<dbReference type="HOGENOM" id="CLU_083287_27_4_9"/>
<dbReference type="SMART" id="SM00347">
    <property type="entry name" value="HTH_MARR"/>
    <property type="match status" value="1"/>
</dbReference>
<proteinExistence type="inferred from homology"/>
<dbReference type="SUPFAM" id="SSF46785">
    <property type="entry name" value="Winged helix' DNA-binding domain"/>
    <property type="match status" value="1"/>
</dbReference>
<evidence type="ECO:0000313" key="9">
    <source>
        <dbReference type="EMBL" id="AIE60025.1"/>
    </source>
</evidence>
<comment type="subcellular location">
    <subcellularLocation>
        <location evidence="1">Cytoplasm</location>
    </subcellularLocation>
</comment>
<comment type="similarity">
    <text evidence="5">Belongs to the SarZ family.</text>
</comment>
<evidence type="ECO:0000259" key="8">
    <source>
        <dbReference type="PROSITE" id="PS50995"/>
    </source>
</evidence>
<dbReference type="InterPro" id="IPR022689">
    <property type="entry name" value="Iron_dep_repressor"/>
</dbReference>
<dbReference type="PANTHER" id="PTHR42756">
    <property type="entry name" value="TRANSCRIPTIONAL REGULATOR, MARR"/>
    <property type="match status" value="1"/>
</dbReference>